<keyword evidence="5 6" id="KW-0472">Membrane</keyword>
<accession>A0A7C1CCT3</accession>
<feature type="transmembrane region" description="Helical" evidence="6">
    <location>
        <begin position="21"/>
        <end position="47"/>
    </location>
</feature>
<evidence type="ECO:0000256" key="6">
    <source>
        <dbReference type="SAM" id="Phobius"/>
    </source>
</evidence>
<evidence type="ECO:0000256" key="4">
    <source>
        <dbReference type="ARBA" id="ARBA00022989"/>
    </source>
</evidence>
<feature type="transmembrane region" description="Helical" evidence="6">
    <location>
        <begin position="407"/>
        <end position="425"/>
    </location>
</feature>
<organism evidence="7">
    <name type="scientific">Thermofilum adornatum</name>
    <dbReference type="NCBI Taxonomy" id="1365176"/>
    <lineage>
        <taxon>Archaea</taxon>
        <taxon>Thermoproteota</taxon>
        <taxon>Thermoprotei</taxon>
        <taxon>Thermofilales</taxon>
        <taxon>Thermofilaceae</taxon>
        <taxon>Thermofilum</taxon>
    </lineage>
</organism>
<dbReference type="EMBL" id="DSAY01000007">
    <property type="protein sequence ID" value="HDP14235.1"/>
    <property type="molecule type" value="Genomic_DNA"/>
</dbReference>
<evidence type="ECO:0000256" key="5">
    <source>
        <dbReference type="ARBA" id="ARBA00023136"/>
    </source>
</evidence>
<reference evidence="7" key="1">
    <citation type="journal article" date="2020" name="mSystems">
        <title>Genome- and Community-Level Interaction Insights into Carbon Utilization and Element Cycling Functions of Hydrothermarchaeota in Hydrothermal Sediment.</title>
        <authorList>
            <person name="Zhou Z."/>
            <person name="Liu Y."/>
            <person name="Xu W."/>
            <person name="Pan J."/>
            <person name="Luo Z.H."/>
            <person name="Li M."/>
        </authorList>
    </citation>
    <scope>NUCLEOTIDE SEQUENCE [LARGE SCALE GENOMIC DNA]</scope>
    <source>
        <strain evidence="7">SpSt-116</strain>
    </source>
</reference>
<name>A0A7C1CCT3_9CREN</name>
<feature type="transmembrane region" description="Helical" evidence="6">
    <location>
        <begin position="324"/>
        <end position="342"/>
    </location>
</feature>
<feature type="transmembrane region" description="Helical" evidence="6">
    <location>
        <begin position="193"/>
        <end position="211"/>
    </location>
</feature>
<feature type="transmembrane region" description="Helical" evidence="6">
    <location>
        <begin position="232"/>
        <end position="256"/>
    </location>
</feature>
<feature type="transmembrane region" description="Helical" evidence="6">
    <location>
        <begin position="126"/>
        <end position="149"/>
    </location>
</feature>
<dbReference type="AlphaFoldDB" id="A0A7C1CCT3"/>
<dbReference type="PANTHER" id="PTHR42770">
    <property type="entry name" value="AMINO ACID TRANSPORTER-RELATED"/>
    <property type="match status" value="1"/>
</dbReference>
<dbReference type="InterPro" id="IPR002293">
    <property type="entry name" value="AA/rel_permease1"/>
</dbReference>
<dbReference type="InterPro" id="IPR050367">
    <property type="entry name" value="APC_superfamily"/>
</dbReference>
<dbReference type="PIRSF" id="PIRSF006060">
    <property type="entry name" value="AA_transporter"/>
    <property type="match status" value="1"/>
</dbReference>
<dbReference type="Pfam" id="PF13520">
    <property type="entry name" value="AA_permease_2"/>
    <property type="match status" value="1"/>
</dbReference>
<protein>
    <submittedName>
        <fullName evidence="7">Amino acid permease</fullName>
    </submittedName>
</protein>
<dbReference type="Gene3D" id="1.20.1740.10">
    <property type="entry name" value="Amino acid/polyamine transporter I"/>
    <property type="match status" value="1"/>
</dbReference>
<evidence type="ECO:0000256" key="3">
    <source>
        <dbReference type="ARBA" id="ARBA00022692"/>
    </source>
</evidence>
<comment type="subcellular location">
    <subcellularLocation>
        <location evidence="1">Cell membrane</location>
        <topology evidence="1">Multi-pass membrane protein</topology>
    </subcellularLocation>
</comment>
<feature type="transmembrane region" description="Helical" evidence="6">
    <location>
        <begin position="53"/>
        <end position="73"/>
    </location>
</feature>
<dbReference type="PANTHER" id="PTHR42770:SF7">
    <property type="entry name" value="MEMBRANE PROTEIN"/>
    <property type="match status" value="1"/>
</dbReference>
<evidence type="ECO:0000256" key="1">
    <source>
        <dbReference type="ARBA" id="ARBA00004651"/>
    </source>
</evidence>
<feature type="transmembrane region" description="Helical" evidence="6">
    <location>
        <begin position="348"/>
        <end position="371"/>
    </location>
</feature>
<evidence type="ECO:0000256" key="2">
    <source>
        <dbReference type="ARBA" id="ARBA00022475"/>
    </source>
</evidence>
<dbReference type="GO" id="GO:0005886">
    <property type="term" value="C:plasma membrane"/>
    <property type="evidence" value="ECO:0007669"/>
    <property type="project" value="UniProtKB-SubCell"/>
</dbReference>
<keyword evidence="4 6" id="KW-1133">Transmembrane helix</keyword>
<feature type="transmembrane region" description="Helical" evidence="6">
    <location>
        <begin position="161"/>
        <end position="181"/>
    </location>
</feature>
<evidence type="ECO:0000313" key="7">
    <source>
        <dbReference type="EMBL" id="HDP14235.1"/>
    </source>
</evidence>
<feature type="transmembrane region" description="Helical" evidence="6">
    <location>
        <begin position="276"/>
        <end position="303"/>
    </location>
</feature>
<keyword evidence="2" id="KW-1003">Cell membrane</keyword>
<dbReference type="GO" id="GO:0022857">
    <property type="term" value="F:transmembrane transporter activity"/>
    <property type="evidence" value="ECO:0007669"/>
    <property type="project" value="InterPro"/>
</dbReference>
<keyword evidence="3 6" id="KW-0812">Transmembrane</keyword>
<feature type="transmembrane region" description="Helical" evidence="6">
    <location>
        <begin position="383"/>
        <end position="401"/>
    </location>
</feature>
<proteinExistence type="predicted"/>
<sequence length="433" mass="46358">MCAHWNSHVSNQVDTPLKRELGLIDALSVGLGAIIGAGIFVLIGIATGLAGPAVVLSVVIAGISASFTALSFCELGSALPKAGGVYEYGHTLIHPLVGFLMGWMWVAGNIVLGATASQGFAFYLSFFMPGLDFHIVAAFLVVFVTLINILGAKLSAWVNNVFVAIKVLVLILLVAVGLFAVRAENFTPFMPRGFMPVLEAASLFYFAYIGFPRIATMAEEVRDPEKNIPRAILLALGISALLYALVSFTAVGVAGWQRLASSSAPLAEVAEMLGLGWVIGVGGLVATFSVVLTSVMGQSRVFFAMARNNEIPQKLSEVSERFGTPVYSILLSGGIMLVLVLFMDISGLAMLTSFLVLLSHVLTNYASLRLYRDKKFNPSFKAPLRPLHAFIGMVLSLALALSVEVTAIKIGVILIVVGIVWFYIYKTYVKSKI</sequence>
<comment type="caution">
    <text evidence="7">The sequence shown here is derived from an EMBL/GenBank/DDBJ whole genome shotgun (WGS) entry which is preliminary data.</text>
</comment>
<gene>
    <name evidence="7" type="ORF">ENN26_00465</name>
</gene>